<dbReference type="GO" id="GO:2000134">
    <property type="term" value="P:negative regulation of G1/S transition of mitotic cell cycle"/>
    <property type="evidence" value="ECO:0007669"/>
    <property type="project" value="TreeGrafter"/>
</dbReference>
<dbReference type="AlphaFoldDB" id="A0A9Y3S0A0"/>
<proteinExistence type="predicted"/>
<accession>A0A9Y3S0A0</accession>
<reference evidence="3" key="1">
    <citation type="submission" date="2025-08" db="UniProtKB">
        <authorList>
            <consortium name="RefSeq"/>
        </authorList>
    </citation>
    <scope>IDENTIFICATION</scope>
</reference>
<evidence type="ECO:0000256" key="1">
    <source>
        <dbReference type="SAM" id="MobiDB-lite"/>
    </source>
</evidence>
<dbReference type="GO" id="GO:0000977">
    <property type="term" value="F:RNA polymerase II transcription regulatory region sequence-specific DNA binding"/>
    <property type="evidence" value="ECO:0007669"/>
    <property type="project" value="TreeGrafter"/>
</dbReference>
<dbReference type="GO" id="GO:0030154">
    <property type="term" value="P:cell differentiation"/>
    <property type="evidence" value="ECO:0007669"/>
    <property type="project" value="TreeGrafter"/>
</dbReference>
<evidence type="ECO:0000313" key="3">
    <source>
        <dbReference type="RefSeq" id="XP_005753997.1"/>
    </source>
</evidence>
<dbReference type="Gene3D" id="1.10.472.10">
    <property type="entry name" value="Cyclin-like"/>
    <property type="match status" value="1"/>
</dbReference>
<dbReference type="PANTHER" id="PTHR13742">
    <property type="entry name" value="RETINOBLASTOMA-ASSOCIATED PROTEIN RB -RELATED"/>
    <property type="match status" value="1"/>
</dbReference>
<dbReference type="FunFam" id="1.10.472.10:FF:000082">
    <property type="entry name" value="retinoblastoma-like protein 1 isoform X1"/>
    <property type="match status" value="1"/>
</dbReference>
<gene>
    <name evidence="3" type="primary">LOC102208773</name>
</gene>
<dbReference type="GO" id="GO:0000785">
    <property type="term" value="C:chromatin"/>
    <property type="evidence" value="ECO:0007669"/>
    <property type="project" value="TreeGrafter"/>
</dbReference>
<keyword evidence="2" id="KW-1185">Reference proteome</keyword>
<dbReference type="Proteomes" id="UP000695023">
    <property type="component" value="Unplaced"/>
</dbReference>
<evidence type="ECO:0000313" key="2">
    <source>
        <dbReference type="Proteomes" id="UP000695023"/>
    </source>
</evidence>
<name>A0A9Y3S0A0_9CICH</name>
<dbReference type="RefSeq" id="XP_005753997.1">
    <property type="nucleotide sequence ID" value="XM_005753940.1"/>
</dbReference>
<dbReference type="InterPro" id="IPR028309">
    <property type="entry name" value="RB_fam"/>
</dbReference>
<organism evidence="2 3">
    <name type="scientific">Pundamilia nyererei</name>
    <dbReference type="NCBI Taxonomy" id="303518"/>
    <lineage>
        <taxon>Eukaryota</taxon>
        <taxon>Metazoa</taxon>
        <taxon>Chordata</taxon>
        <taxon>Craniata</taxon>
        <taxon>Vertebrata</taxon>
        <taxon>Euteleostomi</taxon>
        <taxon>Actinopterygii</taxon>
        <taxon>Neopterygii</taxon>
        <taxon>Teleostei</taxon>
        <taxon>Neoteleostei</taxon>
        <taxon>Acanthomorphata</taxon>
        <taxon>Ovalentaria</taxon>
        <taxon>Cichlomorphae</taxon>
        <taxon>Cichliformes</taxon>
        <taxon>Cichlidae</taxon>
        <taxon>African cichlids</taxon>
        <taxon>Pseudocrenilabrinae</taxon>
        <taxon>Haplochromini</taxon>
        <taxon>Pundamilia</taxon>
    </lineage>
</organism>
<dbReference type="GO" id="GO:0006357">
    <property type="term" value="P:regulation of transcription by RNA polymerase II"/>
    <property type="evidence" value="ECO:0007669"/>
    <property type="project" value="InterPro"/>
</dbReference>
<feature type="region of interest" description="Disordered" evidence="1">
    <location>
        <begin position="1"/>
        <end position="21"/>
    </location>
</feature>
<protein>
    <submittedName>
        <fullName evidence="3">Retinoblastoma-like protein 1</fullName>
    </submittedName>
</protein>
<sequence>MRGEESSDSESSRMEESSVRRSLETLCQELNMDEQTATEAMDNFTAIWNTYTLEGDVVHWLACSLYSACRKGSTPTVGKGLMEGNCVSLTRILRSSKLR</sequence>
<dbReference type="GeneID" id="102208773"/>
<dbReference type="PANTHER" id="PTHR13742:SF20">
    <property type="entry name" value="RETINOBLASTOMA-LIKE PROTEIN 1"/>
    <property type="match status" value="1"/>
</dbReference>
<dbReference type="GO" id="GO:0005667">
    <property type="term" value="C:transcription regulator complex"/>
    <property type="evidence" value="ECO:0007669"/>
    <property type="project" value="TreeGrafter"/>
</dbReference>